<protein>
    <submittedName>
        <fullName evidence="1">Uncharacterized protein</fullName>
    </submittedName>
</protein>
<evidence type="ECO:0000313" key="1">
    <source>
        <dbReference type="EMBL" id="KKL24510.1"/>
    </source>
</evidence>
<reference evidence="1" key="1">
    <citation type="journal article" date="2015" name="Nature">
        <title>Complex archaea that bridge the gap between prokaryotes and eukaryotes.</title>
        <authorList>
            <person name="Spang A."/>
            <person name="Saw J.H."/>
            <person name="Jorgensen S.L."/>
            <person name="Zaremba-Niedzwiedzka K."/>
            <person name="Martijn J."/>
            <person name="Lind A.E."/>
            <person name="van Eijk R."/>
            <person name="Schleper C."/>
            <person name="Guy L."/>
            <person name="Ettema T.J."/>
        </authorList>
    </citation>
    <scope>NUCLEOTIDE SEQUENCE</scope>
</reference>
<name>A0A0F9BRI2_9ZZZZ</name>
<proteinExistence type="predicted"/>
<accession>A0A0F9BRI2</accession>
<dbReference type="EMBL" id="LAZR01036567">
    <property type="protein sequence ID" value="KKL24510.1"/>
    <property type="molecule type" value="Genomic_DNA"/>
</dbReference>
<comment type="caution">
    <text evidence="1">The sequence shown here is derived from an EMBL/GenBank/DDBJ whole genome shotgun (WGS) entry which is preliminary data.</text>
</comment>
<dbReference type="AlphaFoldDB" id="A0A0F9BRI2"/>
<gene>
    <name evidence="1" type="ORF">LCGC14_2414600</name>
</gene>
<sequence length="107" mass="12351">MTYNENEHGYALQQFCWARDMMRRRREAYHSASIGEDPILNLGDHSDLTLGRSYPDEQAAIGVVLEALDRVITFHAVAADRLASERLDLAPDEDCWTYRYFVRGVTR</sequence>
<organism evidence="1">
    <name type="scientific">marine sediment metagenome</name>
    <dbReference type="NCBI Taxonomy" id="412755"/>
    <lineage>
        <taxon>unclassified sequences</taxon>
        <taxon>metagenomes</taxon>
        <taxon>ecological metagenomes</taxon>
    </lineage>
</organism>